<dbReference type="Proteomes" id="UP000008148">
    <property type="component" value="Chromosome"/>
</dbReference>
<dbReference type="AlphaFoldDB" id="A8AJQ5"/>
<protein>
    <submittedName>
        <fullName evidence="1">Uncharacterized protein</fullName>
    </submittedName>
</protein>
<accession>A8AJQ5</accession>
<dbReference type="STRING" id="290338.CKO_02609"/>
<reference evidence="1 2" key="1">
    <citation type="submission" date="2007-08" db="EMBL/GenBank/DDBJ databases">
        <authorList>
            <consortium name="The Citrobacter koseri Genome Sequencing Project"/>
            <person name="McClelland M."/>
            <person name="Sanderson E.K."/>
            <person name="Porwollik S."/>
            <person name="Spieth J."/>
            <person name="Clifton W.S."/>
            <person name="Latreille P."/>
            <person name="Courtney L."/>
            <person name="Wang C."/>
            <person name="Pepin K."/>
            <person name="Bhonagiri V."/>
            <person name="Nash W."/>
            <person name="Johnson M."/>
            <person name="Thiruvilangam P."/>
            <person name="Wilson R."/>
        </authorList>
    </citation>
    <scope>NUCLEOTIDE SEQUENCE [LARGE SCALE GENOMIC DNA]</scope>
    <source>
        <strain evidence="2">ATCC BAA-895 / CDC 4225-83 / SGSC4696</strain>
    </source>
</reference>
<proteinExistence type="predicted"/>
<dbReference type="EMBL" id="CP000822">
    <property type="protein sequence ID" value="ABV13718.1"/>
    <property type="molecule type" value="Genomic_DNA"/>
</dbReference>
<sequence length="45" mass="5276">MFLCINKTAKIVKNLISHELFDLESIMVIKSQGWGTILRFSHKRE</sequence>
<dbReference type="HOGENOM" id="CLU_3197812_0_0_6"/>
<gene>
    <name evidence="1" type="ordered locus">CKO_02609</name>
</gene>
<organism evidence="1 2">
    <name type="scientific">Citrobacter koseri (strain ATCC BAA-895 / CDC 4225-83 / SGSC4696)</name>
    <dbReference type="NCBI Taxonomy" id="290338"/>
    <lineage>
        <taxon>Bacteria</taxon>
        <taxon>Pseudomonadati</taxon>
        <taxon>Pseudomonadota</taxon>
        <taxon>Gammaproteobacteria</taxon>
        <taxon>Enterobacterales</taxon>
        <taxon>Enterobacteriaceae</taxon>
        <taxon>Citrobacter</taxon>
    </lineage>
</organism>
<dbReference type="KEGG" id="cko:CKO_02609"/>
<evidence type="ECO:0000313" key="2">
    <source>
        <dbReference type="Proteomes" id="UP000008148"/>
    </source>
</evidence>
<evidence type="ECO:0000313" key="1">
    <source>
        <dbReference type="EMBL" id="ABV13718.1"/>
    </source>
</evidence>
<keyword evidence="2" id="KW-1185">Reference proteome</keyword>
<name>A8AJQ5_CITK8</name>